<dbReference type="EMBL" id="MSKJ01000025">
    <property type="protein sequence ID" value="OLO43529.1"/>
    <property type="molecule type" value="Genomic_DNA"/>
</dbReference>
<dbReference type="Proteomes" id="UP000186857">
    <property type="component" value="Unassembled WGS sequence"/>
</dbReference>
<evidence type="ECO:0000259" key="1">
    <source>
        <dbReference type="Pfam" id="PF01402"/>
    </source>
</evidence>
<sequence>MQAAISYYTCHVETIDGVPVTDKMIQEWSDEAERGYDVDVLKKRGRRPIGDGAARVVPVRMDDSLVAAVDQRAEKDGTSRSEIIRSAVRAFVA</sequence>
<dbReference type="Pfam" id="PF01402">
    <property type="entry name" value="RHH_1"/>
    <property type="match status" value="1"/>
</dbReference>
<accession>A0A1Q8V625</accession>
<reference evidence="2 3" key="1">
    <citation type="submission" date="2016-12" db="EMBL/GenBank/DDBJ databases">
        <title>Genomic Comparison of strains in the 'Actinomyces naeslundii' Group.</title>
        <authorList>
            <person name="Mughal S.R."/>
            <person name="Do T."/>
            <person name="Gilbert S.C."/>
            <person name="Witherden E.A."/>
            <person name="Didelot X."/>
            <person name="Beighton D."/>
        </authorList>
    </citation>
    <scope>NUCLEOTIDE SEQUENCE [LARGE SCALE GENOMIC DNA]</scope>
    <source>
        <strain evidence="2 3">CCUG 33920</strain>
    </source>
</reference>
<dbReference type="InterPro" id="IPR002145">
    <property type="entry name" value="CopG"/>
</dbReference>
<dbReference type="InterPro" id="IPR013321">
    <property type="entry name" value="Arc_rbn_hlx_hlx"/>
</dbReference>
<feature type="domain" description="Ribbon-helix-helix protein CopG" evidence="1">
    <location>
        <begin position="57"/>
        <end position="92"/>
    </location>
</feature>
<comment type="caution">
    <text evidence="2">The sequence shown here is derived from an EMBL/GenBank/DDBJ whole genome shotgun (WGS) entry which is preliminary data.</text>
</comment>
<name>A0A1Q8V625_9ACTO</name>
<dbReference type="CDD" id="cd22231">
    <property type="entry name" value="RHH_NikR_HicB-like"/>
    <property type="match status" value="1"/>
</dbReference>
<dbReference type="GO" id="GO:0006355">
    <property type="term" value="P:regulation of DNA-templated transcription"/>
    <property type="evidence" value="ECO:0007669"/>
    <property type="project" value="InterPro"/>
</dbReference>
<dbReference type="InterPro" id="IPR010985">
    <property type="entry name" value="Ribbon_hlx_hlx"/>
</dbReference>
<evidence type="ECO:0000313" key="2">
    <source>
        <dbReference type="EMBL" id="OLO43529.1"/>
    </source>
</evidence>
<evidence type="ECO:0000313" key="3">
    <source>
        <dbReference type="Proteomes" id="UP000186857"/>
    </source>
</evidence>
<protein>
    <submittedName>
        <fullName evidence="2">CopG family transcriptional regulator</fullName>
    </submittedName>
</protein>
<organism evidence="2 3">
    <name type="scientific">Actinomyces oris</name>
    <dbReference type="NCBI Taxonomy" id="544580"/>
    <lineage>
        <taxon>Bacteria</taxon>
        <taxon>Bacillati</taxon>
        <taxon>Actinomycetota</taxon>
        <taxon>Actinomycetes</taxon>
        <taxon>Actinomycetales</taxon>
        <taxon>Actinomycetaceae</taxon>
        <taxon>Actinomyces</taxon>
    </lineage>
</organism>
<dbReference type="Gene3D" id="1.10.1220.10">
    <property type="entry name" value="Met repressor-like"/>
    <property type="match status" value="1"/>
</dbReference>
<proteinExistence type="predicted"/>
<dbReference type="SUPFAM" id="SSF47598">
    <property type="entry name" value="Ribbon-helix-helix"/>
    <property type="match status" value="1"/>
</dbReference>
<dbReference type="AlphaFoldDB" id="A0A1Q8V625"/>
<gene>
    <name evidence="2" type="ORF">BKH29_10575</name>
</gene>